<reference evidence="1 2" key="1">
    <citation type="submission" date="2023-07" db="EMBL/GenBank/DDBJ databases">
        <authorList>
            <person name="Girao M."/>
            <person name="Carvalho M.F."/>
        </authorList>
    </citation>
    <scope>NUCLEOTIDE SEQUENCE [LARGE SCALE GENOMIC DNA]</scope>
    <source>
        <strain evidence="1 2">YIM65754</strain>
    </source>
</reference>
<comment type="caution">
    <text evidence="1">The sequence shown here is derived from an EMBL/GenBank/DDBJ whole genome shotgun (WGS) entry which is preliminary data.</text>
</comment>
<evidence type="ECO:0000313" key="2">
    <source>
        <dbReference type="Proteomes" id="UP001336020"/>
    </source>
</evidence>
<sequence length="59" mass="6546">MCAHRWWRAATQKIEDGQPLDQPRLVVPSDVHGGCYVSDLIELRIVDLGGARIDRSSTG</sequence>
<dbReference type="RefSeq" id="WP_330135593.1">
    <property type="nucleotide sequence ID" value="NZ_JAUTXY010000012.1"/>
</dbReference>
<evidence type="ECO:0000313" key="1">
    <source>
        <dbReference type="EMBL" id="MEE2060408.1"/>
    </source>
</evidence>
<gene>
    <name evidence="1" type="ORF">Q7514_23070</name>
</gene>
<organism evidence="1 2">
    <name type="scientific">Rhodococcus artemisiae</name>
    <dbReference type="NCBI Taxonomy" id="714159"/>
    <lineage>
        <taxon>Bacteria</taxon>
        <taxon>Bacillati</taxon>
        <taxon>Actinomycetota</taxon>
        <taxon>Actinomycetes</taxon>
        <taxon>Mycobacteriales</taxon>
        <taxon>Nocardiaceae</taxon>
        <taxon>Rhodococcus</taxon>
    </lineage>
</organism>
<keyword evidence="2" id="KW-1185">Reference proteome</keyword>
<protein>
    <submittedName>
        <fullName evidence="1">Uncharacterized protein</fullName>
    </submittedName>
</protein>
<dbReference type="EMBL" id="JAUTXY010000012">
    <property type="protein sequence ID" value="MEE2060408.1"/>
    <property type="molecule type" value="Genomic_DNA"/>
</dbReference>
<name>A0ABU7LFT9_9NOCA</name>
<accession>A0ABU7LFT9</accession>
<dbReference type="Proteomes" id="UP001336020">
    <property type="component" value="Unassembled WGS sequence"/>
</dbReference>
<proteinExistence type="predicted"/>